<evidence type="ECO:0000256" key="1">
    <source>
        <dbReference type="SAM" id="Phobius"/>
    </source>
</evidence>
<gene>
    <name evidence="2" type="ORF">INT80_04375</name>
</gene>
<sequence length="70" mass="7516">MMGDGNDTFKIRGSMIDLHSDYGDNSFALTTAKVDMGTGMTLLKLKARSRAMVMLGAITLTISILVVGMM</sequence>
<comment type="caution">
    <text evidence="2">The sequence shown here is derived from an EMBL/GenBank/DDBJ whole genome shotgun (WGS) entry which is preliminary data.</text>
</comment>
<name>A0A930UVQ9_9PAST</name>
<accession>A0A930UVQ9</accession>
<keyword evidence="1" id="KW-1133">Transmembrane helix</keyword>
<organism evidence="2">
    <name type="scientific">Gallibacterium anatis</name>
    <dbReference type="NCBI Taxonomy" id="750"/>
    <lineage>
        <taxon>Bacteria</taxon>
        <taxon>Pseudomonadati</taxon>
        <taxon>Pseudomonadota</taxon>
        <taxon>Gammaproteobacteria</taxon>
        <taxon>Pasteurellales</taxon>
        <taxon>Pasteurellaceae</taxon>
        <taxon>Gallibacterium</taxon>
    </lineage>
</organism>
<keyword evidence="1" id="KW-0812">Transmembrane</keyword>
<reference evidence="2" key="1">
    <citation type="submission" date="2020-11" db="EMBL/GenBank/DDBJ databases">
        <title>Gallibacterium anatis 1637, full genome, WGS.</title>
        <authorList>
            <person name="Laishevtcev A.I."/>
            <person name="Yakimova E.A."/>
            <person name="Petkovich D."/>
            <person name="Stepanova T.V."/>
            <person name="Kalendr R.S."/>
            <person name="Rubalsky E.O."/>
            <person name="Zulkarneev E.R."/>
            <person name="Aleshkin A.V."/>
        </authorList>
    </citation>
    <scope>NUCLEOTIDE SEQUENCE</scope>
    <source>
        <strain evidence="2">1637</strain>
    </source>
</reference>
<protein>
    <submittedName>
        <fullName evidence="2">Uncharacterized protein</fullName>
    </submittedName>
</protein>
<dbReference type="AlphaFoldDB" id="A0A930UVQ9"/>
<evidence type="ECO:0000313" key="2">
    <source>
        <dbReference type="EMBL" id="MBF4102418.1"/>
    </source>
</evidence>
<proteinExistence type="predicted"/>
<keyword evidence="1" id="KW-0472">Membrane</keyword>
<feature type="transmembrane region" description="Helical" evidence="1">
    <location>
        <begin position="51"/>
        <end position="69"/>
    </location>
</feature>
<dbReference type="EMBL" id="JADION010000009">
    <property type="protein sequence ID" value="MBF4102418.1"/>
    <property type="molecule type" value="Genomic_DNA"/>
</dbReference>